<sequence length="198" mass="21157">MLSSPKTFSFAPSTLPSPNLALLWPNFRNSPSPPPNFRNSSTATKTPSRTPREASRTPRASPPTAAPTSRSASPSPPAPSPPSPSRPGGPATRESPSPRVSISASLALALSTSSCVGSSPIRFSTEQTSNPRVPSSSAASSVSPWQNLRIHGSNRFFSCFSVLQLKRISDFLLLADVPRTAVHHEVNGFSSWYRLDYL</sequence>
<evidence type="ECO:0000313" key="2">
    <source>
        <dbReference type="EMBL" id="KOM55916.1"/>
    </source>
</evidence>
<name>A0A0L9VLH9_PHAAN</name>
<gene>
    <name evidence="2" type="ORF">LR48_Vigan10g180800</name>
</gene>
<dbReference type="Proteomes" id="UP000053144">
    <property type="component" value="Chromosome 10"/>
</dbReference>
<protein>
    <submittedName>
        <fullName evidence="2">Uncharacterized protein</fullName>
    </submittedName>
</protein>
<evidence type="ECO:0000313" key="3">
    <source>
        <dbReference type="Proteomes" id="UP000053144"/>
    </source>
</evidence>
<reference evidence="3" key="1">
    <citation type="journal article" date="2015" name="Proc. Natl. Acad. Sci. U.S.A.">
        <title>Genome sequencing of adzuki bean (Vigna angularis) provides insight into high starch and low fat accumulation and domestication.</title>
        <authorList>
            <person name="Yang K."/>
            <person name="Tian Z."/>
            <person name="Chen C."/>
            <person name="Luo L."/>
            <person name="Zhao B."/>
            <person name="Wang Z."/>
            <person name="Yu L."/>
            <person name="Li Y."/>
            <person name="Sun Y."/>
            <person name="Li W."/>
            <person name="Chen Y."/>
            <person name="Li Y."/>
            <person name="Zhang Y."/>
            <person name="Ai D."/>
            <person name="Zhao J."/>
            <person name="Shang C."/>
            <person name="Ma Y."/>
            <person name="Wu B."/>
            <person name="Wang M."/>
            <person name="Gao L."/>
            <person name="Sun D."/>
            <person name="Zhang P."/>
            <person name="Guo F."/>
            <person name="Wang W."/>
            <person name="Li Y."/>
            <person name="Wang J."/>
            <person name="Varshney R.K."/>
            <person name="Wang J."/>
            <person name="Ling H.Q."/>
            <person name="Wan P."/>
        </authorList>
    </citation>
    <scope>NUCLEOTIDE SEQUENCE</scope>
    <source>
        <strain evidence="3">cv. Jingnong 6</strain>
    </source>
</reference>
<feature type="compositionally biased region" description="Polar residues" evidence="1">
    <location>
        <begin position="1"/>
        <end position="17"/>
    </location>
</feature>
<dbReference type="AlphaFoldDB" id="A0A0L9VLH9"/>
<proteinExistence type="predicted"/>
<organism evidence="2 3">
    <name type="scientific">Phaseolus angularis</name>
    <name type="common">Azuki bean</name>
    <name type="synonym">Vigna angularis</name>
    <dbReference type="NCBI Taxonomy" id="3914"/>
    <lineage>
        <taxon>Eukaryota</taxon>
        <taxon>Viridiplantae</taxon>
        <taxon>Streptophyta</taxon>
        <taxon>Embryophyta</taxon>
        <taxon>Tracheophyta</taxon>
        <taxon>Spermatophyta</taxon>
        <taxon>Magnoliopsida</taxon>
        <taxon>eudicotyledons</taxon>
        <taxon>Gunneridae</taxon>
        <taxon>Pentapetalae</taxon>
        <taxon>rosids</taxon>
        <taxon>fabids</taxon>
        <taxon>Fabales</taxon>
        <taxon>Fabaceae</taxon>
        <taxon>Papilionoideae</taxon>
        <taxon>50 kb inversion clade</taxon>
        <taxon>NPAAA clade</taxon>
        <taxon>indigoferoid/millettioid clade</taxon>
        <taxon>Phaseoleae</taxon>
        <taxon>Vigna</taxon>
    </lineage>
</organism>
<feature type="compositionally biased region" description="Pro residues" evidence="1">
    <location>
        <begin position="74"/>
        <end position="87"/>
    </location>
</feature>
<feature type="region of interest" description="Disordered" evidence="1">
    <location>
        <begin position="1"/>
        <end position="100"/>
    </location>
</feature>
<dbReference type="EMBL" id="CM003380">
    <property type="protein sequence ID" value="KOM55916.1"/>
    <property type="molecule type" value="Genomic_DNA"/>
</dbReference>
<evidence type="ECO:0000256" key="1">
    <source>
        <dbReference type="SAM" id="MobiDB-lite"/>
    </source>
</evidence>
<accession>A0A0L9VLH9</accession>
<dbReference type="Gramene" id="KOM55916">
    <property type="protein sequence ID" value="KOM55916"/>
    <property type="gene ID" value="LR48_Vigan10g180800"/>
</dbReference>